<proteinExistence type="predicted"/>
<accession>A0A835KDQ3</accession>
<organism evidence="1 2">
    <name type="scientific">Salix dunnii</name>
    <dbReference type="NCBI Taxonomy" id="1413687"/>
    <lineage>
        <taxon>Eukaryota</taxon>
        <taxon>Viridiplantae</taxon>
        <taxon>Streptophyta</taxon>
        <taxon>Embryophyta</taxon>
        <taxon>Tracheophyta</taxon>
        <taxon>Spermatophyta</taxon>
        <taxon>Magnoliopsida</taxon>
        <taxon>eudicotyledons</taxon>
        <taxon>Gunneridae</taxon>
        <taxon>Pentapetalae</taxon>
        <taxon>rosids</taxon>
        <taxon>fabids</taxon>
        <taxon>Malpighiales</taxon>
        <taxon>Salicaceae</taxon>
        <taxon>Saliceae</taxon>
        <taxon>Salix</taxon>
    </lineage>
</organism>
<keyword evidence="2" id="KW-1185">Reference proteome</keyword>
<evidence type="ECO:0000313" key="1">
    <source>
        <dbReference type="EMBL" id="KAF9683129.1"/>
    </source>
</evidence>
<evidence type="ECO:0000313" key="2">
    <source>
        <dbReference type="Proteomes" id="UP000657918"/>
    </source>
</evidence>
<protein>
    <submittedName>
        <fullName evidence="1">Uncharacterized protein</fullName>
    </submittedName>
</protein>
<reference evidence="1 2" key="1">
    <citation type="submission" date="2020-10" db="EMBL/GenBank/DDBJ databases">
        <title>Plant Genome Project.</title>
        <authorList>
            <person name="Zhang R.-G."/>
        </authorList>
    </citation>
    <scope>NUCLEOTIDE SEQUENCE [LARGE SCALE GENOMIC DNA]</scope>
    <source>
        <strain evidence="1">FAFU-HL-1</strain>
        <tissue evidence="1">Leaf</tissue>
    </source>
</reference>
<comment type="caution">
    <text evidence="1">The sequence shown here is derived from an EMBL/GenBank/DDBJ whole genome shotgun (WGS) entry which is preliminary data.</text>
</comment>
<dbReference type="Proteomes" id="UP000657918">
    <property type="component" value="Unassembled WGS sequence"/>
</dbReference>
<dbReference type="EMBL" id="JADGMS010000005">
    <property type="protein sequence ID" value="KAF9683129.1"/>
    <property type="molecule type" value="Genomic_DNA"/>
</dbReference>
<sequence>MHGETSLSSPPSSTITEPAPRQNLHFSAESNPGDPNLLLLQKFQPGVLYARASSIAAWRVPLGNLGGERELGKGLVALDPCPVKMDVAMDHHVYFEKRRIQGFGSSPSHMHHFILTSPFPLSSPRSLLAFQLALHPVMATFYGSDCLWLNMD</sequence>
<gene>
    <name evidence="1" type="ORF">SADUNF_Sadunf05G0180000</name>
</gene>
<dbReference type="AlphaFoldDB" id="A0A835KDQ3"/>
<name>A0A835KDQ3_9ROSI</name>